<dbReference type="SMART" id="SM00448">
    <property type="entry name" value="REC"/>
    <property type="match status" value="1"/>
</dbReference>
<feature type="domain" description="Response regulatory" evidence="3">
    <location>
        <begin position="24"/>
        <end position="151"/>
    </location>
</feature>
<evidence type="ECO:0000259" key="3">
    <source>
        <dbReference type="PROSITE" id="PS50110"/>
    </source>
</evidence>
<dbReference type="CDD" id="cd17557">
    <property type="entry name" value="REC_Rcp-like"/>
    <property type="match status" value="1"/>
</dbReference>
<dbReference type="InterPro" id="IPR052893">
    <property type="entry name" value="TCS_response_regulator"/>
</dbReference>
<evidence type="ECO:0000313" key="4">
    <source>
        <dbReference type="EMBL" id="MBA8886397.1"/>
    </source>
</evidence>
<evidence type="ECO:0000256" key="2">
    <source>
        <dbReference type="SAM" id="MobiDB-lite"/>
    </source>
</evidence>
<keyword evidence="5" id="KW-1185">Reference proteome</keyword>
<dbReference type="AlphaFoldDB" id="A0A839EPZ7"/>
<organism evidence="4 5">
    <name type="scientific">Dokdonella fugitiva</name>
    <dbReference type="NCBI Taxonomy" id="328517"/>
    <lineage>
        <taxon>Bacteria</taxon>
        <taxon>Pseudomonadati</taxon>
        <taxon>Pseudomonadota</taxon>
        <taxon>Gammaproteobacteria</taxon>
        <taxon>Lysobacterales</taxon>
        <taxon>Rhodanobacteraceae</taxon>
        <taxon>Dokdonella</taxon>
    </lineage>
</organism>
<dbReference type="PROSITE" id="PS50110">
    <property type="entry name" value="RESPONSE_REGULATORY"/>
    <property type="match status" value="1"/>
</dbReference>
<feature type="modified residue" description="4-aspartylphosphate" evidence="1">
    <location>
        <position position="84"/>
    </location>
</feature>
<reference evidence="4 5" key="1">
    <citation type="submission" date="2020-07" db="EMBL/GenBank/DDBJ databases">
        <title>Genomic Encyclopedia of Type Strains, Phase IV (KMG-V): Genome sequencing to study the core and pangenomes of soil and plant-associated prokaryotes.</title>
        <authorList>
            <person name="Whitman W."/>
        </authorList>
    </citation>
    <scope>NUCLEOTIDE SEQUENCE [LARGE SCALE GENOMIC DNA]</scope>
    <source>
        <strain evidence="4 5">RH2WT43</strain>
    </source>
</reference>
<proteinExistence type="predicted"/>
<evidence type="ECO:0000313" key="5">
    <source>
        <dbReference type="Proteomes" id="UP000550401"/>
    </source>
</evidence>
<dbReference type="Pfam" id="PF00072">
    <property type="entry name" value="Response_reg"/>
    <property type="match status" value="1"/>
</dbReference>
<dbReference type="EMBL" id="JACGXL010000001">
    <property type="protein sequence ID" value="MBA8886397.1"/>
    <property type="molecule type" value="Genomic_DNA"/>
</dbReference>
<dbReference type="Proteomes" id="UP000550401">
    <property type="component" value="Unassembled WGS sequence"/>
</dbReference>
<feature type="region of interest" description="Disordered" evidence="2">
    <location>
        <begin position="1"/>
        <end position="23"/>
    </location>
</feature>
<sequence>MKPPNDDAVPTAQGRSNMTPGSRPILVVEDDTLDAEMIEEALLEVGAERPVERVEDGAEAVDFLFRRNRYAGRSDDLPILVLLDIKMPRMDGFEVLRVIRESDSTRQVPVVILTSSSEDQDIAECRTLGANAYVVKPSDARGFADTVRTVGEFWTKLNELPAHDY</sequence>
<evidence type="ECO:0000256" key="1">
    <source>
        <dbReference type="PROSITE-ProRule" id="PRU00169"/>
    </source>
</evidence>
<accession>A0A839EPZ7</accession>
<dbReference type="Gene3D" id="3.40.50.2300">
    <property type="match status" value="1"/>
</dbReference>
<dbReference type="InterPro" id="IPR011006">
    <property type="entry name" value="CheY-like_superfamily"/>
</dbReference>
<comment type="caution">
    <text evidence="4">The sequence shown here is derived from an EMBL/GenBank/DDBJ whole genome shotgun (WGS) entry which is preliminary data.</text>
</comment>
<dbReference type="GO" id="GO:0000160">
    <property type="term" value="P:phosphorelay signal transduction system"/>
    <property type="evidence" value="ECO:0007669"/>
    <property type="project" value="InterPro"/>
</dbReference>
<keyword evidence="1" id="KW-0597">Phosphoprotein</keyword>
<gene>
    <name evidence="4" type="ORF">FHW12_000588</name>
</gene>
<name>A0A839EPZ7_9GAMM</name>
<dbReference type="InterPro" id="IPR001789">
    <property type="entry name" value="Sig_transdc_resp-reg_receiver"/>
</dbReference>
<dbReference type="PANTHER" id="PTHR44520">
    <property type="entry name" value="RESPONSE REGULATOR RCP1-RELATED"/>
    <property type="match status" value="1"/>
</dbReference>
<protein>
    <submittedName>
        <fullName evidence="4">Two-component system response regulator</fullName>
    </submittedName>
</protein>
<dbReference type="PANTHER" id="PTHR44520:SF1">
    <property type="entry name" value="TWO-COMPONENT SYSTEM REGULATORY PROTEIN"/>
    <property type="match status" value="1"/>
</dbReference>
<dbReference type="SUPFAM" id="SSF52172">
    <property type="entry name" value="CheY-like"/>
    <property type="match status" value="1"/>
</dbReference>